<evidence type="ECO:0000256" key="8">
    <source>
        <dbReference type="ARBA" id="ARBA00022777"/>
    </source>
</evidence>
<evidence type="ECO:0000259" key="16">
    <source>
        <dbReference type="PROSITE" id="PS51103"/>
    </source>
</evidence>
<dbReference type="RefSeq" id="WP_284875852.1">
    <property type="nucleotide sequence ID" value="NZ_CP126970.1"/>
</dbReference>
<dbReference type="InterPro" id="IPR036878">
    <property type="entry name" value="Glu_permease_IIB"/>
</dbReference>
<evidence type="ECO:0000256" key="7">
    <source>
        <dbReference type="ARBA" id="ARBA00022692"/>
    </source>
</evidence>
<feature type="transmembrane region" description="Helical" evidence="13">
    <location>
        <begin position="647"/>
        <end position="671"/>
    </location>
</feature>
<dbReference type="PROSITE" id="PS51093">
    <property type="entry name" value="PTS_EIIA_TYPE_1"/>
    <property type="match status" value="1"/>
</dbReference>
<evidence type="ECO:0000256" key="9">
    <source>
        <dbReference type="ARBA" id="ARBA00022989"/>
    </source>
</evidence>
<keyword evidence="4" id="KW-0762">Sugar transport</keyword>
<feature type="transmembrane region" description="Helical" evidence="13">
    <location>
        <begin position="468"/>
        <end position="492"/>
    </location>
</feature>
<dbReference type="Pfam" id="PF02378">
    <property type="entry name" value="PTS_EIIC"/>
    <property type="match status" value="1"/>
</dbReference>
<sequence>MSEHVRVLAPIAGRIIPIEEVPDPVFAKKTMGEGFGILDTPGGDVVAPVSGKVIMVAKTGHAIGIKTPEGLQFLVHLGIDTVELEGRPFRIDVAKGDEVTAGDTVATMDIDAITEAGKSTATVIVITNSKKKLDHLDLSEGDADLGAEVAQAFPVVDEETQATTETEPDRDAARAAAPGDAAAEPQETGTAVATVGGGDVDTQRPADLTGFDATAWDIIDGIGGKENVRSVTHCITRVRFYLKDEAKADDAYVADLDGVIDVVKAGGQYQVVIGPDVEDVYNAITGQIGGIDDAADEGEAREKPTTAVGWVKYGFSELIGVITGSMIPIIGLLAASGIIKGILSLLLTFDVITDTSNTYQIINAMSDAVFFFLPIFVGFTAARRLGADPIIVSIIGGVLCYPALVEMSATEGDSSILGMSLNSDFFGIPMHMASYSYSIFPIIVAAWLASIVEPWLKRVIPNIVRMIFLPLAEVIIVSLAILLVLGPIVMFISTGIANLIQALYDLSPTVSGTLIGGLYQSLVIFGLHWAVIPLVAQDIAATGHSYLNAIISATMVAQGGAVLAVFIKTKLEKLKTLSGPAAISAFCGITEPAMYGVNLKYGRVFIMASIGGACGGLLTGLFNVNMWGFTGSLIGFTSFVNPEGLDFSFWGFLIASAVSLSVAFILTWFFGFKDSDAEAVREVKKVRLGRRDPVAK</sequence>
<feature type="domain" description="PTS EIIB type-1" evidence="15">
    <location>
        <begin position="212"/>
        <end position="294"/>
    </location>
</feature>
<evidence type="ECO:0000259" key="15">
    <source>
        <dbReference type="PROSITE" id="PS51098"/>
    </source>
</evidence>
<dbReference type="SUPFAM" id="SSF51261">
    <property type="entry name" value="Duplicated hybrid motif"/>
    <property type="match status" value="1"/>
</dbReference>
<dbReference type="InterPro" id="IPR050558">
    <property type="entry name" value="PTS_Sugar-Specific_Components"/>
</dbReference>
<dbReference type="Proteomes" id="UP001238805">
    <property type="component" value="Chromosome"/>
</dbReference>
<evidence type="ECO:0000256" key="6">
    <source>
        <dbReference type="ARBA" id="ARBA00022683"/>
    </source>
</evidence>
<feature type="domain" description="PTS EIIA type-1" evidence="14">
    <location>
        <begin position="23"/>
        <end position="128"/>
    </location>
</feature>
<dbReference type="InterPro" id="IPR013013">
    <property type="entry name" value="PTS_EIIC_1"/>
</dbReference>
<dbReference type="CDD" id="cd00212">
    <property type="entry name" value="PTS_IIB_glc"/>
    <property type="match status" value="1"/>
</dbReference>
<evidence type="ECO:0000313" key="17">
    <source>
        <dbReference type="EMBL" id="WIM71280.1"/>
    </source>
</evidence>
<feature type="transmembrane region" description="Helical" evidence="13">
    <location>
        <begin position="318"/>
        <end position="339"/>
    </location>
</feature>
<dbReference type="Gene3D" id="3.30.1360.60">
    <property type="entry name" value="Glucose permease domain IIB"/>
    <property type="match status" value="1"/>
</dbReference>
<dbReference type="InterPro" id="IPR001996">
    <property type="entry name" value="PTS_IIB_1"/>
</dbReference>
<evidence type="ECO:0000256" key="11">
    <source>
        <dbReference type="PROSITE-ProRule" id="PRU00421"/>
    </source>
</evidence>
<gene>
    <name evidence="17" type="ORF">QP029_05750</name>
</gene>
<keyword evidence="5" id="KW-0808">Transferase</keyword>
<organism evidence="17 18">
    <name type="scientific">Corynebacterium suedekumii</name>
    <dbReference type="NCBI Taxonomy" id="3049801"/>
    <lineage>
        <taxon>Bacteria</taxon>
        <taxon>Bacillati</taxon>
        <taxon>Actinomycetota</taxon>
        <taxon>Actinomycetes</taxon>
        <taxon>Mycobacteriales</taxon>
        <taxon>Corynebacteriaceae</taxon>
        <taxon>Corynebacterium</taxon>
    </lineage>
</organism>
<dbReference type="Pfam" id="PF00358">
    <property type="entry name" value="PTS_EIIA_1"/>
    <property type="match status" value="1"/>
</dbReference>
<dbReference type="PANTHER" id="PTHR30175:SF1">
    <property type="entry name" value="PTS SYSTEM ARBUTIN-, CELLOBIOSE-, AND SALICIN-SPECIFIC EIIBC COMPONENT-RELATED"/>
    <property type="match status" value="1"/>
</dbReference>
<dbReference type="PROSITE" id="PS01035">
    <property type="entry name" value="PTS_EIIB_TYPE_1_CYS"/>
    <property type="match status" value="1"/>
</dbReference>
<keyword evidence="2" id="KW-0813">Transport</keyword>
<dbReference type="PROSITE" id="PS51098">
    <property type="entry name" value="PTS_EIIB_TYPE_1"/>
    <property type="match status" value="1"/>
</dbReference>
<evidence type="ECO:0000256" key="2">
    <source>
        <dbReference type="ARBA" id="ARBA00022448"/>
    </source>
</evidence>
<evidence type="ECO:0000259" key="14">
    <source>
        <dbReference type="PROSITE" id="PS51093"/>
    </source>
</evidence>
<evidence type="ECO:0000313" key="18">
    <source>
        <dbReference type="Proteomes" id="UP001238805"/>
    </source>
</evidence>
<reference evidence="17 18" key="1">
    <citation type="submission" date="2023-05" db="EMBL/GenBank/DDBJ databases">
        <title>Corynebacterium suedekumii sp. nov. and Corynebacterium breve sp. nov. isolated from raw cow's milk.</title>
        <authorList>
            <person name="Baer M.K."/>
            <person name="Mehl L."/>
            <person name="Hellmuth R."/>
            <person name="Marke G."/>
            <person name="Lipski A."/>
        </authorList>
    </citation>
    <scope>NUCLEOTIDE SEQUENCE [LARGE SCALE GENOMIC DNA]</scope>
    <source>
        <strain evidence="17 18">LM112</strain>
    </source>
</reference>
<feature type="transmembrane region" description="Helical" evidence="13">
    <location>
        <begin position="512"/>
        <end position="534"/>
    </location>
</feature>
<dbReference type="PROSITE" id="PS51103">
    <property type="entry name" value="PTS_EIIC_TYPE_1"/>
    <property type="match status" value="1"/>
</dbReference>
<keyword evidence="8" id="KW-0418">Kinase</keyword>
<evidence type="ECO:0000256" key="5">
    <source>
        <dbReference type="ARBA" id="ARBA00022679"/>
    </source>
</evidence>
<evidence type="ECO:0000256" key="12">
    <source>
        <dbReference type="SAM" id="MobiDB-lite"/>
    </source>
</evidence>
<dbReference type="NCBIfam" id="TIGR00830">
    <property type="entry name" value="PTBA"/>
    <property type="match status" value="1"/>
</dbReference>
<dbReference type="SUPFAM" id="SSF55604">
    <property type="entry name" value="Glucose permease domain IIB"/>
    <property type="match status" value="1"/>
</dbReference>
<dbReference type="PROSITE" id="PS00371">
    <property type="entry name" value="PTS_EIIA_TYPE_1_HIS"/>
    <property type="match status" value="1"/>
</dbReference>
<keyword evidence="6" id="KW-0598">Phosphotransferase system</keyword>
<comment type="subcellular location">
    <subcellularLocation>
        <location evidence="1">Cell membrane</location>
        <topology evidence="1">Multi-pass membrane protein</topology>
    </subcellularLocation>
</comment>
<keyword evidence="3" id="KW-1003">Cell membrane</keyword>
<dbReference type="EMBL" id="CP126970">
    <property type="protein sequence ID" value="WIM71280.1"/>
    <property type="molecule type" value="Genomic_DNA"/>
</dbReference>
<dbReference type="PANTHER" id="PTHR30175">
    <property type="entry name" value="PHOSPHOTRANSFERASE SYSTEM TRANSPORT PROTEIN"/>
    <property type="match status" value="1"/>
</dbReference>
<keyword evidence="9 13" id="KW-1133">Transmembrane helix</keyword>
<feature type="region of interest" description="Disordered" evidence="12">
    <location>
        <begin position="158"/>
        <end position="206"/>
    </location>
</feature>
<protein>
    <submittedName>
        <fullName evidence="17">Glucose PTS transporter subunit IIA</fullName>
    </submittedName>
</protein>
<dbReference type="InterPro" id="IPR018113">
    <property type="entry name" value="PTrfase_EIIB_Cys"/>
</dbReference>
<dbReference type="InterPro" id="IPR011055">
    <property type="entry name" value="Dup_hybrid_motif"/>
</dbReference>
<keyword evidence="10 13" id="KW-0472">Membrane</keyword>
<feature type="transmembrane region" description="Helical" evidence="13">
    <location>
        <begin position="359"/>
        <end position="379"/>
    </location>
</feature>
<feature type="transmembrane region" description="Helical" evidence="13">
    <location>
        <begin position="604"/>
        <end position="627"/>
    </location>
</feature>
<evidence type="ECO:0000256" key="13">
    <source>
        <dbReference type="SAM" id="Phobius"/>
    </source>
</evidence>
<evidence type="ECO:0000256" key="3">
    <source>
        <dbReference type="ARBA" id="ARBA00022475"/>
    </source>
</evidence>
<dbReference type="InterPro" id="IPR001127">
    <property type="entry name" value="PTS_EIIA_1_perm"/>
</dbReference>
<name>A0ABY8VNR3_9CORY</name>
<feature type="transmembrane region" description="Helical" evidence="13">
    <location>
        <begin position="435"/>
        <end position="456"/>
    </location>
</feature>
<keyword evidence="18" id="KW-1185">Reference proteome</keyword>
<accession>A0ABY8VNR3</accession>
<feature type="active site" description="Phosphocysteine intermediate; for EIIB activity" evidence="11">
    <location>
        <position position="234"/>
    </location>
</feature>
<proteinExistence type="predicted"/>
<evidence type="ECO:0000256" key="10">
    <source>
        <dbReference type="ARBA" id="ARBA00023136"/>
    </source>
</evidence>
<feature type="transmembrane region" description="Helical" evidence="13">
    <location>
        <begin position="579"/>
        <end position="597"/>
    </location>
</feature>
<evidence type="ECO:0000256" key="1">
    <source>
        <dbReference type="ARBA" id="ARBA00004651"/>
    </source>
</evidence>
<evidence type="ECO:0000256" key="4">
    <source>
        <dbReference type="ARBA" id="ARBA00022597"/>
    </source>
</evidence>
<keyword evidence="7 13" id="KW-0812">Transmembrane</keyword>
<feature type="domain" description="PTS EIIC type-1" evidence="16">
    <location>
        <begin position="320"/>
        <end position="684"/>
    </location>
</feature>
<dbReference type="InterPro" id="IPR003352">
    <property type="entry name" value="PTS_EIIC"/>
</dbReference>
<dbReference type="Gene3D" id="2.70.70.10">
    <property type="entry name" value="Glucose Permease (Domain IIA)"/>
    <property type="match status" value="1"/>
</dbReference>
<feature type="compositionally biased region" description="Low complexity" evidence="12">
    <location>
        <begin position="174"/>
        <end position="194"/>
    </location>
</feature>
<feature type="transmembrane region" description="Helical" evidence="13">
    <location>
        <begin position="546"/>
        <end position="567"/>
    </location>
</feature>
<dbReference type="Pfam" id="PF00367">
    <property type="entry name" value="PTS_EIIB"/>
    <property type="match status" value="1"/>
</dbReference>